<dbReference type="Gene3D" id="3.90.20.20">
    <property type="match status" value="1"/>
</dbReference>
<keyword evidence="3" id="KW-0496">Mitochondrion</keyword>
<keyword evidence="2" id="KW-0809">Transit peptide</keyword>
<gene>
    <name evidence="7" type="ORF">URODEC1_LOCUS114016</name>
</gene>
<evidence type="ECO:0000313" key="7">
    <source>
        <dbReference type="EMBL" id="CAL5090793.1"/>
    </source>
</evidence>
<feature type="compositionally biased region" description="Basic and acidic residues" evidence="6">
    <location>
        <begin position="80"/>
        <end position="91"/>
    </location>
</feature>
<dbReference type="EMBL" id="OZ075118">
    <property type="protein sequence ID" value="CAL5090793.1"/>
    <property type="molecule type" value="Genomic_DNA"/>
</dbReference>
<evidence type="ECO:0000256" key="2">
    <source>
        <dbReference type="ARBA" id="ARBA00022946"/>
    </source>
</evidence>
<name>A0ABC9GB99_9POAL</name>
<reference evidence="7 8" key="2">
    <citation type="submission" date="2024-10" db="EMBL/GenBank/DDBJ databases">
        <authorList>
            <person name="Ryan C."/>
        </authorList>
    </citation>
    <scope>NUCLEOTIDE SEQUENCE [LARGE SCALE GENOMIC DNA]</scope>
</reference>
<dbReference type="SUPFAM" id="SSF58014">
    <property type="entry name" value="Coiled-coil domain of nucleotide exchange factor GrpE"/>
    <property type="match status" value="1"/>
</dbReference>
<evidence type="ECO:0000256" key="1">
    <source>
        <dbReference type="ARBA" id="ARBA00009054"/>
    </source>
</evidence>
<evidence type="ECO:0000256" key="4">
    <source>
        <dbReference type="ARBA" id="ARBA00023186"/>
    </source>
</evidence>
<reference evidence="8" key="1">
    <citation type="submission" date="2024-06" db="EMBL/GenBank/DDBJ databases">
        <authorList>
            <person name="Ryan C."/>
        </authorList>
    </citation>
    <scope>NUCLEOTIDE SEQUENCE [LARGE SCALE GENOMIC DNA]</scope>
</reference>
<dbReference type="FunFam" id="3.90.20.20:FF:000005">
    <property type="entry name" value="GrpE protein homolog"/>
    <property type="match status" value="1"/>
</dbReference>
<feature type="compositionally biased region" description="Basic residues" evidence="6">
    <location>
        <begin position="287"/>
        <end position="301"/>
    </location>
</feature>
<dbReference type="Pfam" id="PF01025">
    <property type="entry name" value="GrpE"/>
    <property type="match status" value="1"/>
</dbReference>
<evidence type="ECO:0000256" key="5">
    <source>
        <dbReference type="RuleBase" id="RU004478"/>
    </source>
</evidence>
<dbReference type="InterPro" id="IPR013805">
    <property type="entry name" value="GrpE_CC"/>
</dbReference>
<proteinExistence type="inferred from homology"/>
<dbReference type="Proteomes" id="UP001497457">
    <property type="component" value="Chromosome 8b"/>
</dbReference>
<dbReference type="InterPro" id="IPR009012">
    <property type="entry name" value="GrpE_head"/>
</dbReference>
<feature type="region of interest" description="Disordered" evidence="6">
    <location>
        <begin position="277"/>
        <end position="302"/>
    </location>
</feature>
<dbReference type="AlphaFoldDB" id="A0ABC9GB99"/>
<dbReference type="PANTHER" id="PTHR21237:SF23">
    <property type="entry name" value="GRPE PROTEIN HOMOLOG, MITOCHONDRIAL"/>
    <property type="match status" value="1"/>
</dbReference>
<keyword evidence="4" id="KW-0143">Chaperone</keyword>
<dbReference type="HAMAP" id="MF_01151">
    <property type="entry name" value="GrpE"/>
    <property type="match status" value="1"/>
</dbReference>
<dbReference type="InterPro" id="IPR000740">
    <property type="entry name" value="GrpE"/>
</dbReference>
<evidence type="ECO:0000256" key="6">
    <source>
        <dbReference type="SAM" id="MobiDB-lite"/>
    </source>
</evidence>
<accession>A0ABC9GB99</accession>
<dbReference type="Gene3D" id="2.30.22.10">
    <property type="entry name" value="Head domain of nucleotide exchange factor GrpE"/>
    <property type="match status" value="1"/>
</dbReference>
<comment type="similarity">
    <text evidence="1 5">Belongs to the GrpE family.</text>
</comment>
<organism evidence="7 8">
    <name type="scientific">Urochloa decumbens</name>
    <dbReference type="NCBI Taxonomy" id="240449"/>
    <lineage>
        <taxon>Eukaryota</taxon>
        <taxon>Viridiplantae</taxon>
        <taxon>Streptophyta</taxon>
        <taxon>Embryophyta</taxon>
        <taxon>Tracheophyta</taxon>
        <taxon>Spermatophyta</taxon>
        <taxon>Magnoliopsida</taxon>
        <taxon>Liliopsida</taxon>
        <taxon>Poales</taxon>
        <taxon>Poaceae</taxon>
        <taxon>PACMAD clade</taxon>
        <taxon>Panicoideae</taxon>
        <taxon>Panicodae</taxon>
        <taxon>Paniceae</taxon>
        <taxon>Melinidinae</taxon>
        <taxon>Urochloa</taxon>
    </lineage>
</organism>
<protein>
    <recommendedName>
        <fullName evidence="9">GrpE protein homolog</fullName>
    </recommendedName>
</protein>
<feature type="compositionally biased region" description="Low complexity" evidence="6">
    <location>
        <begin position="93"/>
        <end position="107"/>
    </location>
</feature>
<dbReference type="CDD" id="cd00446">
    <property type="entry name" value="GrpE"/>
    <property type="match status" value="1"/>
</dbReference>
<evidence type="ECO:0000256" key="3">
    <source>
        <dbReference type="ARBA" id="ARBA00023128"/>
    </source>
</evidence>
<feature type="region of interest" description="Disordered" evidence="6">
    <location>
        <begin position="73"/>
        <end position="115"/>
    </location>
</feature>
<dbReference type="SUPFAM" id="SSF51064">
    <property type="entry name" value="Head domain of nucleotide exchange factor GrpE"/>
    <property type="match status" value="1"/>
</dbReference>
<dbReference type="PRINTS" id="PR00773">
    <property type="entry name" value="GRPEPROTEIN"/>
</dbReference>
<evidence type="ECO:0008006" key="9">
    <source>
        <dbReference type="Google" id="ProtNLM"/>
    </source>
</evidence>
<dbReference type="PANTHER" id="PTHR21237">
    <property type="entry name" value="GRPE PROTEIN"/>
    <property type="match status" value="1"/>
</dbReference>
<sequence length="326" mass="35729">MVASRLLARVSRQCVAAVAASTAARRPGAARFGLVAAAAAEPFTASFSSFRVPYVLNRHSRYSTSSFQRFGFSSVSPQQSDKEVKEPKDQESISDGSSEDSSSSGSEKASEQGIEDLDLSKDDLVKLVNEKEGLLKSKDDEIKDMKDKFLRSYAEMENIMARTKRESENSKKYAVQNFSKSLLDVADNLARASSVVKESFSKIDASKDSAGAIPLLKTLLEGVDMTDKQLAEVLKKFGVEKFDPINETFDPTRHCAIFQIPDSSKPPGTVASVVKKSVSQREVQPHLKPKRQNSLSRKHPGTKLADSLKLMSRRDGCSFGCNSVFV</sequence>
<evidence type="ECO:0000313" key="8">
    <source>
        <dbReference type="Proteomes" id="UP001497457"/>
    </source>
</evidence>
<keyword evidence="8" id="KW-1185">Reference proteome</keyword>